<dbReference type="STRING" id="126957.T1J645"/>
<dbReference type="InterPro" id="IPR004045">
    <property type="entry name" value="Glutathione_S-Trfase_N"/>
</dbReference>
<evidence type="ECO:0000256" key="7">
    <source>
        <dbReference type="ARBA" id="ARBA00081375"/>
    </source>
</evidence>
<dbReference type="SFLD" id="SFLDS00019">
    <property type="entry name" value="Glutathione_Transferase_(cytos"/>
    <property type="match status" value="1"/>
</dbReference>
<dbReference type="PANTHER" id="PTHR11571">
    <property type="entry name" value="GLUTATHIONE S-TRANSFERASE"/>
    <property type="match status" value="1"/>
</dbReference>
<sequence length="218" mass="25679">MAPLLAYWSIRGLAQPIRLLLNYVGQEFEDKKYDCGPPPNFDKSCWFNEKFSLGLDFPNLPYYIDEEVKLTQSGAIMRYLAEKHNLVPKKLTEKARMMTAEYQLADLRSEFVGLCYSPNHDALKDEFTKKLPDIFKAWSKFLGKNKWMSGDTLSYVDFNVYETFDHIRTFKEDIFNDYINLKEYMDRFEALPAISEYMKSEKFIKNPINNKMAKFGNE</sequence>
<feature type="domain" description="GST N-terminal" evidence="8">
    <location>
        <begin position="1"/>
        <end position="88"/>
    </location>
</feature>
<dbReference type="HOGENOM" id="CLU_039475_2_0_1"/>
<proteinExistence type="inferred from homology"/>
<evidence type="ECO:0000256" key="1">
    <source>
        <dbReference type="ARBA" id="ARBA00003701"/>
    </source>
</evidence>
<dbReference type="Proteomes" id="UP000014500">
    <property type="component" value="Unassembled WGS sequence"/>
</dbReference>
<dbReference type="SFLD" id="SFLDG00363">
    <property type="entry name" value="AMPS_(cytGST):_Alpha-__Mu-__Pi"/>
    <property type="match status" value="1"/>
</dbReference>
<dbReference type="EC" id="2.5.1.18" evidence="3"/>
<dbReference type="EnsemblMetazoa" id="SMAR009110-RA">
    <property type="protein sequence ID" value="SMAR009110-PA"/>
    <property type="gene ID" value="SMAR009110"/>
</dbReference>
<dbReference type="GO" id="GO:0006749">
    <property type="term" value="P:glutathione metabolic process"/>
    <property type="evidence" value="ECO:0007669"/>
    <property type="project" value="TreeGrafter"/>
</dbReference>
<protein>
    <recommendedName>
        <fullName evidence="6">Glutathione S-transferase</fullName>
        <ecNumber evidence="3">2.5.1.18</ecNumber>
    </recommendedName>
    <alternativeName>
        <fullName evidence="7">GST class-mu</fullName>
    </alternativeName>
</protein>
<dbReference type="PhylomeDB" id="T1J645"/>
<dbReference type="PANTHER" id="PTHR11571:SF222">
    <property type="entry name" value="GLUTATHIONE TRANSFERASE"/>
    <property type="match status" value="1"/>
</dbReference>
<dbReference type="AlphaFoldDB" id="T1J645"/>
<dbReference type="InterPro" id="IPR040079">
    <property type="entry name" value="Glutathione_S-Trfase"/>
</dbReference>
<dbReference type="InterPro" id="IPR036249">
    <property type="entry name" value="Thioredoxin-like_sf"/>
</dbReference>
<dbReference type="SFLD" id="SFLDG01205">
    <property type="entry name" value="AMPS.1"/>
    <property type="match status" value="1"/>
</dbReference>
<evidence type="ECO:0000313" key="10">
    <source>
        <dbReference type="EnsemblMetazoa" id="SMAR009110-PA"/>
    </source>
</evidence>
<evidence type="ECO:0000313" key="11">
    <source>
        <dbReference type="Proteomes" id="UP000014500"/>
    </source>
</evidence>
<reference evidence="10" key="2">
    <citation type="submission" date="2015-02" db="UniProtKB">
        <authorList>
            <consortium name="EnsemblMetazoa"/>
        </authorList>
    </citation>
    <scope>IDENTIFICATION</scope>
</reference>
<dbReference type="CDD" id="cd03075">
    <property type="entry name" value="GST_N_Mu"/>
    <property type="match status" value="1"/>
</dbReference>
<dbReference type="InterPro" id="IPR003081">
    <property type="entry name" value="GST_mu"/>
</dbReference>
<comment type="catalytic activity">
    <reaction evidence="5">
        <text>RX + glutathione = an S-substituted glutathione + a halide anion + H(+)</text>
        <dbReference type="Rhea" id="RHEA:16437"/>
        <dbReference type="ChEBI" id="CHEBI:15378"/>
        <dbReference type="ChEBI" id="CHEBI:16042"/>
        <dbReference type="ChEBI" id="CHEBI:17792"/>
        <dbReference type="ChEBI" id="CHEBI:57925"/>
        <dbReference type="ChEBI" id="CHEBI:90779"/>
        <dbReference type="EC" id="2.5.1.18"/>
    </reaction>
</comment>
<dbReference type="PROSITE" id="PS50404">
    <property type="entry name" value="GST_NTER"/>
    <property type="match status" value="1"/>
</dbReference>
<evidence type="ECO:0000259" key="9">
    <source>
        <dbReference type="PROSITE" id="PS50405"/>
    </source>
</evidence>
<dbReference type="eggNOG" id="KOG1695">
    <property type="taxonomic scope" value="Eukaryota"/>
</dbReference>
<dbReference type="Pfam" id="PF14497">
    <property type="entry name" value="GST_C_3"/>
    <property type="match status" value="1"/>
</dbReference>
<dbReference type="InterPro" id="IPR050213">
    <property type="entry name" value="GST_superfamily"/>
</dbReference>
<dbReference type="PRINTS" id="PR01267">
    <property type="entry name" value="GSTRNSFRASEM"/>
</dbReference>
<dbReference type="InterPro" id="IPR036282">
    <property type="entry name" value="Glutathione-S-Trfase_C_sf"/>
</dbReference>
<dbReference type="OMA" id="EEWFGEV"/>
<dbReference type="SUPFAM" id="SSF47616">
    <property type="entry name" value="GST C-terminal domain-like"/>
    <property type="match status" value="1"/>
</dbReference>
<dbReference type="GO" id="GO:0042802">
    <property type="term" value="F:identical protein binding"/>
    <property type="evidence" value="ECO:0007669"/>
    <property type="project" value="UniProtKB-ARBA"/>
</dbReference>
<evidence type="ECO:0000256" key="5">
    <source>
        <dbReference type="ARBA" id="ARBA00047960"/>
    </source>
</evidence>
<dbReference type="Pfam" id="PF02798">
    <property type="entry name" value="GST_N"/>
    <property type="match status" value="1"/>
</dbReference>
<dbReference type="SUPFAM" id="SSF52833">
    <property type="entry name" value="Thioredoxin-like"/>
    <property type="match status" value="1"/>
</dbReference>
<evidence type="ECO:0000256" key="3">
    <source>
        <dbReference type="ARBA" id="ARBA00012452"/>
    </source>
</evidence>
<dbReference type="EMBL" id="JH431870">
    <property type="status" value="NOT_ANNOTATED_CDS"/>
    <property type="molecule type" value="Genomic_DNA"/>
</dbReference>
<name>T1J645_STRMM</name>
<evidence type="ECO:0000256" key="2">
    <source>
        <dbReference type="ARBA" id="ARBA00005861"/>
    </source>
</evidence>
<organism evidence="10 11">
    <name type="scientific">Strigamia maritima</name>
    <name type="common">European centipede</name>
    <name type="synonym">Geophilus maritimus</name>
    <dbReference type="NCBI Taxonomy" id="126957"/>
    <lineage>
        <taxon>Eukaryota</taxon>
        <taxon>Metazoa</taxon>
        <taxon>Ecdysozoa</taxon>
        <taxon>Arthropoda</taxon>
        <taxon>Myriapoda</taxon>
        <taxon>Chilopoda</taxon>
        <taxon>Pleurostigmophora</taxon>
        <taxon>Geophilomorpha</taxon>
        <taxon>Linotaeniidae</taxon>
        <taxon>Strigamia</taxon>
    </lineage>
</organism>
<dbReference type="GO" id="GO:0004364">
    <property type="term" value="F:glutathione transferase activity"/>
    <property type="evidence" value="ECO:0007669"/>
    <property type="project" value="UniProtKB-EC"/>
</dbReference>
<dbReference type="Gene3D" id="1.20.1050.10">
    <property type="match status" value="1"/>
</dbReference>
<comment type="function">
    <text evidence="1">Conjugation of reduced glutathione to a wide number of exogenous and endogenous hydrophobic electrophiles.</text>
</comment>
<dbReference type="FunFam" id="1.20.1050.10:FF:000003">
    <property type="entry name" value="Glutathione S-transferase 2"/>
    <property type="match status" value="1"/>
</dbReference>
<comment type="similarity">
    <text evidence="2">Belongs to the GST superfamily. Mu family.</text>
</comment>
<dbReference type="FunFam" id="3.40.30.10:FF:000019">
    <property type="entry name" value="Glutathione S-transferase Mu"/>
    <property type="match status" value="1"/>
</dbReference>
<reference evidence="11" key="1">
    <citation type="submission" date="2011-05" db="EMBL/GenBank/DDBJ databases">
        <authorList>
            <person name="Richards S.R."/>
            <person name="Qu J."/>
            <person name="Jiang H."/>
            <person name="Jhangiani S.N."/>
            <person name="Agravi P."/>
            <person name="Goodspeed R."/>
            <person name="Gross S."/>
            <person name="Mandapat C."/>
            <person name="Jackson L."/>
            <person name="Mathew T."/>
            <person name="Pu L."/>
            <person name="Thornton R."/>
            <person name="Saada N."/>
            <person name="Wilczek-Boney K.B."/>
            <person name="Lee S."/>
            <person name="Kovar C."/>
            <person name="Wu Y."/>
            <person name="Scherer S.E."/>
            <person name="Worley K.C."/>
            <person name="Muzny D.M."/>
            <person name="Gibbs R."/>
        </authorList>
    </citation>
    <scope>NUCLEOTIDE SEQUENCE</scope>
    <source>
        <strain evidence="11">Brora</strain>
    </source>
</reference>
<keyword evidence="11" id="KW-1185">Reference proteome</keyword>
<dbReference type="Gene3D" id="3.40.30.10">
    <property type="entry name" value="Glutaredoxin"/>
    <property type="match status" value="1"/>
</dbReference>
<dbReference type="PROSITE" id="PS50405">
    <property type="entry name" value="GST_CTER"/>
    <property type="match status" value="1"/>
</dbReference>
<keyword evidence="4" id="KW-0808">Transferase</keyword>
<evidence type="ECO:0000256" key="6">
    <source>
        <dbReference type="ARBA" id="ARBA00071200"/>
    </source>
</evidence>
<dbReference type="InterPro" id="IPR004046">
    <property type="entry name" value="GST_C"/>
</dbReference>
<feature type="domain" description="GST C-terminal" evidence="9">
    <location>
        <begin position="90"/>
        <end position="208"/>
    </location>
</feature>
<accession>T1J645</accession>
<evidence type="ECO:0000259" key="8">
    <source>
        <dbReference type="PROSITE" id="PS50404"/>
    </source>
</evidence>
<dbReference type="InterPro" id="IPR010987">
    <property type="entry name" value="Glutathione-S-Trfase_C-like"/>
</dbReference>
<evidence type="ECO:0000256" key="4">
    <source>
        <dbReference type="ARBA" id="ARBA00022679"/>
    </source>
</evidence>